<dbReference type="RefSeq" id="WP_205050796.1">
    <property type="nucleotide sequence ID" value="NZ_JACJKX010000016.1"/>
</dbReference>
<keyword evidence="3" id="KW-1185">Reference proteome</keyword>
<sequence length="139" mass="15583">MKNYLPIYANASKLRSMGNAYIVRSLEKAGLKGIVPSHGDVMNLLFRKGICNMTELAREVRRTRSTMTVLVDKLEREGYVSKKTDPDDSRGVLVELTAKGRALEPVFQEISDGLNELIADRLSKEEIDQLNALLQKCVD</sequence>
<dbReference type="SUPFAM" id="SSF46785">
    <property type="entry name" value="Winged helix' DNA-binding domain"/>
    <property type="match status" value="1"/>
</dbReference>
<dbReference type="InterPro" id="IPR039422">
    <property type="entry name" value="MarR/SlyA-like"/>
</dbReference>
<proteinExistence type="predicted"/>
<evidence type="ECO:0000313" key="2">
    <source>
        <dbReference type="EMBL" id="MBM6929209.1"/>
    </source>
</evidence>
<dbReference type="Pfam" id="PF01047">
    <property type="entry name" value="MarR"/>
    <property type="match status" value="1"/>
</dbReference>
<comment type="caution">
    <text evidence="2">The sequence shown here is derived from an EMBL/GenBank/DDBJ whole genome shotgun (WGS) entry which is preliminary data.</text>
</comment>
<protein>
    <submittedName>
        <fullName evidence="2">MarR family transcriptional regulator</fullName>
    </submittedName>
</protein>
<dbReference type="InterPro" id="IPR000835">
    <property type="entry name" value="HTH_MarR-typ"/>
</dbReference>
<dbReference type="PROSITE" id="PS50995">
    <property type="entry name" value="HTH_MARR_2"/>
    <property type="match status" value="1"/>
</dbReference>
<feature type="domain" description="HTH marR-type" evidence="1">
    <location>
        <begin position="1"/>
        <end position="139"/>
    </location>
</feature>
<reference evidence="2 3" key="1">
    <citation type="journal article" date="2021" name="Sci. Rep.">
        <title>The distribution of antibiotic resistance genes in chicken gut microbiota commensals.</title>
        <authorList>
            <person name="Juricova H."/>
            <person name="Matiasovicova J."/>
            <person name="Kubasova T."/>
            <person name="Cejkova D."/>
            <person name="Rychlik I."/>
        </authorList>
    </citation>
    <scope>NUCLEOTIDE SEQUENCE [LARGE SCALE GENOMIC DNA]</scope>
    <source>
        <strain evidence="2 3">An562</strain>
    </source>
</reference>
<name>A0ABS2GUS4_9BURK</name>
<dbReference type="InterPro" id="IPR036390">
    <property type="entry name" value="WH_DNA-bd_sf"/>
</dbReference>
<dbReference type="Proteomes" id="UP000777002">
    <property type="component" value="Unassembled WGS sequence"/>
</dbReference>
<dbReference type="PRINTS" id="PR00598">
    <property type="entry name" value="HTHMARR"/>
</dbReference>
<dbReference type="EMBL" id="JACJKX010000016">
    <property type="protein sequence ID" value="MBM6929209.1"/>
    <property type="molecule type" value="Genomic_DNA"/>
</dbReference>
<evidence type="ECO:0000313" key="3">
    <source>
        <dbReference type="Proteomes" id="UP000777002"/>
    </source>
</evidence>
<dbReference type="InterPro" id="IPR036388">
    <property type="entry name" value="WH-like_DNA-bd_sf"/>
</dbReference>
<dbReference type="PANTHER" id="PTHR33164:SF43">
    <property type="entry name" value="HTH-TYPE TRANSCRIPTIONAL REPRESSOR YETL"/>
    <property type="match status" value="1"/>
</dbReference>
<dbReference type="Gene3D" id="1.10.10.10">
    <property type="entry name" value="Winged helix-like DNA-binding domain superfamily/Winged helix DNA-binding domain"/>
    <property type="match status" value="1"/>
</dbReference>
<evidence type="ECO:0000259" key="1">
    <source>
        <dbReference type="PROSITE" id="PS50995"/>
    </source>
</evidence>
<accession>A0ABS2GUS4</accession>
<dbReference type="SMART" id="SM00347">
    <property type="entry name" value="HTH_MARR"/>
    <property type="match status" value="1"/>
</dbReference>
<organism evidence="2 3">
    <name type="scientific">Parasutterella secunda</name>
    <dbReference type="NCBI Taxonomy" id="626947"/>
    <lineage>
        <taxon>Bacteria</taxon>
        <taxon>Pseudomonadati</taxon>
        <taxon>Pseudomonadota</taxon>
        <taxon>Betaproteobacteria</taxon>
        <taxon>Burkholderiales</taxon>
        <taxon>Sutterellaceae</taxon>
        <taxon>Parasutterella</taxon>
    </lineage>
</organism>
<dbReference type="PANTHER" id="PTHR33164">
    <property type="entry name" value="TRANSCRIPTIONAL REGULATOR, MARR FAMILY"/>
    <property type="match status" value="1"/>
</dbReference>
<gene>
    <name evidence="2" type="ORF">H5985_08015</name>
</gene>